<dbReference type="AlphaFoldDB" id="A0AAV5JYE3"/>
<feature type="domain" description="PTC1-like winged helix-turn-helix" evidence="3">
    <location>
        <begin position="328"/>
        <end position="410"/>
    </location>
</feature>
<dbReference type="Proteomes" id="UP001054252">
    <property type="component" value="Unassembled WGS sequence"/>
</dbReference>
<feature type="coiled-coil region" evidence="1">
    <location>
        <begin position="510"/>
        <end position="537"/>
    </location>
</feature>
<feature type="compositionally biased region" description="Basic and acidic residues" evidence="2">
    <location>
        <begin position="540"/>
        <end position="551"/>
    </location>
</feature>
<keyword evidence="1" id="KW-0175">Coiled coil</keyword>
<feature type="compositionally biased region" description="Polar residues" evidence="2">
    <location>
        <begin position="655"/>
        <end position="672"/>
    </location>
</feature>
<evidence type="ECO:0000256" key="1">
    <source>
        <dbReference type="SAM" id="Coils"/>
    </source>
</evidence>
<keyword evidence="5" id="KW-1185">Reference proteome</keyword>
<feature type="region of interest" description="Disordered" evidence="2">
    <location>
        <begin position="216"/>
        <end position="319"/>
    </location>
</feature>
<feature type="compositionally biased region" description="Low complexity" evidence="2">
    <location>
        <begin position="680"/>
        <end position="691"/>
    </location>
</feature>
<dbReference type="PANTHER" id="PTHR46740:SF2">
    <property type="entry name" value="PROTEIN DYAD"/>
    <property type="match status" value="1"/>
</dbReference>
<reference evidence="4 5" key="1">
    <citation type="journal article" date="2021" name="Commun. Biol.">
        <title>The genome of Shorea leprosula (Dipterocarpaceae) highlights the ecological relevance of drought in aseasonal tropical rainforests.</title>
        <authorList>
            <person name="Ng K.K.S."/>
            <person name="Kobayashi M.J."/>
            <person name="Fawcett J.A."/>
            <person name="Hatakeyama M."/>
            <person name="Paape T."/>
            <person name="Ng C.H."/>
            <person name="Ang C.C."/>
            <person name="Tnah L.H."/>
            <person name="Lee C.T."/>
            <person name="Nishiyama T."/>
            <person name="Sese J."/>
            <person name="O'Brien M.J."/>
            <person name="Copetti D."/>
            <person name="Mohd Noor M.I."/>
            <person name="Ong R.C."/>
            <person name="Putra M."/>
            <person name="Sireger I.Z."/>
            <person name="Indrioko S."/>
            <person name="Kosugi Y."/>
            <person name="Izuno A."/>
            <person name="Isagi Y."/>
            <person name="Lee S.L."/>
            <person name="Shimizu K.K."/>
        </authorList>
    </citation>
    <scope>NUCLEOTIDE SEQUENCE [LARGE SCALE GENOMIC DNA]</scope>
    <source>
        <strain evidence="4">214</strain>
    </source>
</reference>
<dbReference type="PANTHER" id="PTHR46740">
    <property type="entry name" value="PROTEIN DYAD"/>
    <property type="match status" value="1"/>
</dbReference>
<feature type="compositionally biased region" description="Polar residues" evidence="2">
    <location>
        <begin position="778"/>
        <end position="794"/>
    </location>
</feature>
<feature type="compositionally biased region" description="Basic and acidic residues" evidence="2">
    <location>
        <begin position="263"/>
        <end position="272"/>
    </location>
</feature>
<dbReference type="InterPro" id="IPR044221">
    <property type="entry name" value="DYAD/AMEIOTIC1"/>
</dbReference>
<feature type="region of interest" description="Disordered" evidence="2">
    <location>
        <begin position="540"/>
        <end position="598"/>
    </location>
</feature>
<dbReference type="InterPro" id="IPR059080">
    <property type="entry name" value="WHD_PTC1"/>
</dbReference>
<feature type="compositionally biased region" description="Basic and acidic residues" evidence="2">
    <location>
        <begin position="216"/>
        <end position="229"/>
    </location>
</feature>
<comment type="caution">
    <text evidence="4">The sequence shown here is derived from an EMBL/GenBank/DDBJ whole genome shotgun (WGS) entry which is preliminary data.</text>
</comment>
<accession>A0AAV5JYE3</accession>
<feature type="region of interest" description="Disordered" evidence="2">
    <location>
        <begin position="771"/>
        <end position="814"/>
    </location>
</feature>
<feature type="compositionally biased region" description="Acidic residues" evidence="2">
    <location>
        <begin position="230"/>
        <end position="262"/>
    </location>
</feature>
<gene>
    <name evidence="4" type="ORF">SLEP1_g28038</name>
</gene>
<dbReference type="GO" id="GO:0051177">
    <property type="term" value="P:meiotic sister chromatid cohesion"/>
    <property type="evidence" value="ECO:0007669"/>
    <property type="project" value="InterPro"/>
</dbReference>
<evidence type="ECO:0000313" key="4">
    <source>
        <dbReference type="EMBL" id="GKV17548.1"/>
    </source>
</evidence>
<evidence type="ECO:0000313" key="5">
    <source>
        <dbReference type="Proteomes" id="UP001054252"/>
    </source>
</evidence>
<feature type="region of interest" description="Disordered" evidence="2">
    <location>
        <begin position="655"/>
        <end position="707"/>
    </location>
</feature>
<protein>
    <recommendedName>
        <fullName evidence="3">PTC1-like winged helix-turn-helix domain-containing protein</fullName>
    </recommendedName>
</protein>
<evidence type="ECO:0000259" key="3">
    <source>
        <dbReference type="Pfam" id="PF25874"/>
    </source>
</evidence>
<dbReference type="EMBL" id="BPVZ01000048">
    <property type="protein sequence ID" value="GKV17548.1"/>
    <property type="molecule type" value="Genomic_DNA"/>
</dbReference>
<sequence>MEESWGKLDDEAAINLTEMMHLKRQGQSSEYAANRLCLHGQGLPPSPNTQDAAAHIKVGSYYEIDHSKLPAQTPDQLKPIRIIMVSKKSKYNVSLRFPSLFSLRAHFRDENLGKPEGKMLPSLDEKYVMGSELAGEVLYRRIRPHEIAVQRNLWSFWVVPSLRKPYKDKPWCLNPAINTCYVSMVAKKGSLLSELKSTGMIRWGKRRQVRFLRRHVEQQKEQIKSSNSKDEEEEKELDNEQSEDEDKGEEKEEEEEEEEEETTSEKSDKENVETDDESDEKGKAQRKRKVRQCSYRTEETKKAKRVKQNQINASKQSKRKVLKKSISRWSLERYKLAERNMLKILKEKGAVFGNAILRPALRTEARKLIGDTGLLDHLLKHMAGKVAPGGEERFRRRHNADGAMEYWLEKADLLNIRKEAGVQDPYWIPPPGWKLGDHPTQDPICARELKEIREEMAKLKREVQYLGTKKQQEDLAIVSTPDSSLASEIMGNNSLLLPLKERYIDLVNKKTKIEEQLMEISQSLREMEEEMGRLKSVVEEQNKPASEEMLRDSIQPRSTCAERKTTELMHKEKEKGAKSGEEQNISQIEEETQPPAPATITKAVETTENKAAKIERLKSGFRICKPQGSFLWPNMALSPQVVVPLGGLLAVHNPPSVSSSTASEQQRPNSTVKPLAEWRPVNVSSSPKSVKATPPPSPRLPSPETTPTTIITTKTTLINLNEIPGNNNKTRIFGSSNPSHSTASAVTYQRRHQNVITSITMPHLVPAKKENKMGQLNGGDSQQQRRCSASSPSKSVGAKTWWALPNSSSSLNNN</sequence>
<feature type="compositionally biased region" description="Basic and acidic residues" evidence="2">
    <location>
        <begin position="560"/>
        <end position="581"/>
    </location>
</feature>
<proteinExistence type="predicted"/>
<evidence type="ECO:0000256" key="2">
    <source>
        <dbReference type="SAM" id="MobiDB-lite"/>
    </source>
</evidence>
<name>A0AAV5JYE3_9ROSI</name>
<dbReference type="Pfam" id="PF25874">
    <property type="entry name" value="WHD_plant_repro"/>
    <property type="match status" value="1"/>
</dbReference>
<organism evidence="4 5">
    <name type="scientific">Rubroshorea leprosula</name>
    <dbReference type="NCBI Taxonomy" id="152421"/>
    <lineage>
        <taxon>Eukaryota</taxon>
        <taxon>Viridiplantae</taxon>
        <taxon>Streptophyta</taxon>
        <taxon>Embryophyta</taxon>
        <taxon>Tracheophyta</taxon>
        <taxon>Spermatophyta</taxon>
        <taxon>Magnoliopsida</taxon>
        <taxon>eudicotyledons</taxon>
        <taxon>Gunneridae</taxon>
        <taxon>Pentapetalae</taxon>
        <taxon>rosids</taxon>
        <taxon>malvids</taxon>
        <taxon>Malvales</taxon>
        <taxon>Dipterocarpaceae</taxon>
        <taxon>Rubroshorea</taxon>
    </lineage>
</organism>
<dbReference type="GO" id="GO:0007131">
    <property type="term" value="P:reciprocal meiotic recombination"/>
    <property type="evidence" value="ECO:0007669"/>
    <property type="project" value="InterPro"/>
</dbReference>